<dbReference type="Pfam" id="PF14772">
    <property type="entry name" value="NYD-SP28"/>
    <property type="match status" value="1"/>
</dbReference>
<evidence type="ECO:0000256" key="10">
    <source>
        <dbReference type="ARBA" id="ARBA00040899"/>
    </source>
</evidence>
<keyword evidence="16" id="KW-1185">Reference proteome</keyword>
<keyword evidence="7" id="KW-0966">Cell projection</keyword>
<proteinExistence type="inferred from homology"/>
<dbReference type="PANTHER" id="PTHR21625:SF0">
    <property type="entry name" value="DYNEIN REGULATORY COMPLEX SUBUNIT 2"/>
    <property type="match status" value="1"/>
</dbReference>
<reference evidence="15 16" key="1">
    <citation type="journal article" date="2019" name="Mol. Ecol. Resour.">
        <title>Chromosome-level genome assembly of Triplophysa tibetana, a fish adapted to the harsh high-altitude environment of the Tibetan Plateau.</title>
        <authorList>
            <person name="Yang X."/>
            <person name="Liu H."/>
            <person name="Ma Z."/>
            <person name="Zou Y."/>
            <person name="Zou M."/>
            <person name="Mao Y."/>
            <person name="Li X."/>
            <person name="Wang H."/>
            <person name="Chen T."/>
            <person name="Wang W."/>
            <person name="Yang R."/>
        </authorList>
    </citation>
    <scope>NUCLEOTIDE SEQUENCE [LARGE SCALE GENOMIC DNA]</scope>
    <source>
        <strain evidence="15">TTIB1903HZAU</strain>
        <tissue evidence="15">Muscle</tissue>
    </source>
</reference>
<dbReference type="GO" id="GO:0003352">
    <property type="term" value="P:regulation of cilium movement"/>
    <property type="evidence" value="ECO:0007669"/>
    <property type="project" value="TreeGrafter"/>
</dbReference>
<keyword evidence="2" id="KW-0963">Cytoplasm</keyword>
<sequence length="482" mass="56925">MRAWRRRRDFCYLQQKAQAEEESTKRKEDMLTQFLKDKLEKEEKNTVLNLYKLQQQWRVVLMQKKSVELRDDMSVLSQTFERVLDCKDSIIRSLVVDLSEREQQSELARSSHLHNMDSLLELHRSRLAELEMYFDTRLEELSSEYNTERAQVLSQHQQENMCLENMMFSMENQYADHVSEENRDYHSTRNQIKKQNDENKHAVQFDMEGIMAMLWREMQQTLHDHNKATEDKVMATEHLRINDEQSLKEINAHKKQILKLQDSITALRSQLSSSQTEETSDPLRSARDELAQKVQHFRVQLGEAQAARRQQLTKLTLYSSKAAKKLQAIQAKGEKLLRLAEMCHKLETEHEKVLPFDSSSFSSEELSQERDKATLSPHKKLTQLIQDCTPLGFFWQRYNKVHLERLCLKREKLLLDRQNEQLRIYLKQYLDGIGVSDDSLLHHQHPLLTVSSPPLQAPSPDRRQDQKRYVVQEAANIAQQRL</sequence>
<keyword evidence="3" id="KW-0282">Flagellum</keyword>
<evidence type="ECO:0000256" key="11">
    <source>
        <dbReference type="ARBA" id="ARBA00041517"/>
    </source>
</evidence>
<dbReference type="EMBL" id="SOYY01000013">
    <property type="protein sequence ID" value="KAA0713358.1"/>
    <property type="molecule type" value="Genomic_DNA"/>
</dbReference>
<comment type="function">
    <text evidence="12">Component of the nexin-dynein regulatory complex (N-DRC), a key regulator of ciliary/flagellar motility which maintains the alignment and integrity of the distal axoneme and regulates microtubule sliding in motile axonemes. Plays a critical role in the assembly of N-DRC and also stabilizes the assembly of multiple inner dynein arms and radial spokes. Coassembles with DRC1 to form a central scaffold needed for assembly of the N-DRC and its attachment to the outer doublet microtubules.</text>
</comment>
<dbReference type="GO" id="GO:0060285">
    <property type="term" value="P:cilium-dependent cell motility"/>
    <property type="evidence" value="ECO:0007669"/>
    <property type="project" value="TreeGrafter"/>
</dbReference>
<dbReference type="InterPro" id="IPR039505">
    <property type="entry name" value="DRC1/2_N"/>
</dbReference>
<gene>
    <name evidence="15" type="ORF">E1301_Tti009222</name>
</gene>
<feature type="domain" description="Dynein regulatory complex protein 1/2 N-terminal" evidence="14">
    <location>
        <begin position="15"/>
        <end position="115"/>
    </location>
</feature>
<dbReference type="Proteomes" id="UP000324632">
    <property type="component" value="Chromosome 13"/>
</dbReference>
<evidence type="ECO:0000256" key="6">
    <source>
        <dbReference type="ARBA" id="ARBA00023212"/>
    </source>
</evidence>
<comment type="similarity">
    <text evidence="9">Belongs to the DRC2 family.</text>
</comment>
<evidence type="ECO:0000256" key="12">
    <source>
        <dbReference type="ARBA" id="ARBA00045865"/>
    </source>
</evidence>
<dbReference type="GO" id="GO:0070286">
    <property type="term" value="P:axonemal dynein complex assembly"/>
    <property type="evidence" value="ECO:0007669"/>
    <property type="project" value="InterPro"/>
</dbReference>
<keyword evidence="6" id="KW-0206">Cytoskeleton</keyword>
<keyword evidence="5" id="KW-0969">Cilium</keyword>
<evidence type="ECO:0000313" key="16">
    <source>
        <dbReference type="Proteomes" id="UP000324632"/>
    </source>
</evidence>
<evidence type="ECO:0000256" key="3">
    <source>
        <dbReference type="ARBA" id="ARBA00022846"/>
    </source>
</evidence>
<evidence type="ECO:0000256" key="8">
    <source>
        <dbReference type="ARBA" id="ARBA00037841"/>
    </source>
</evidence>
<accession>A0A5A9NUZ7</accession>
<evidence type="ECO:0000256" key="7">
    <source>
        <dbReference type="ARBA" id="ARBA00023273"/>
    </source>
</evidence>
<comment type="subcellular location">
    <subcellularLocation>
        <location evidence="1">Cytoplasm</location>
        <location evidence="1">Cytoskeleton</location>
        <location evidence="1">Flagellum axoneme</location>
    </subcellularLocation>
    <subcellularLocation>
        <location evidence="8">Cytoplasm</location>
        <location evidence="8">Cytoskeleton</location>
        <location evidence="8">Flagellum basal body</location>
    </subcellularLocation>
</comment>
<comment type="caution">
    <text evidence="15">The sequence shown here is derived from an EMBL/GenBank/DDBJ whole genome shotgun (WGS) entry which is preliminary data.</text>
</comment>
<evidence type="ECO:0000259" key="14">
    <source>
        <dbReference type="Pfam" id="PF14772"/>
    </source>
</evidence>
<name>A0A5A9NUZ7_9TELE</name>
<evidence type="ECO:0000256" key="4">
    <source>
        <dbReference type="ARBA" id="ARBA00023054"/>
    </source>
</evidence>
<evidence type="ECO:0000256" key="5">
    <source>
        <dbReference type="ARBA" id="ARBA00023069"/>
    </source>
</evidence>
<feature type="coiled-coil region" evidence="13">
    <location>
        <begin position="153"/>
        <end position="198"/>
    </location>
</feature>
<dbReference type="GO" id="GO:0005858">
    <property type="term" value="C:axonemal dynein complex"/>
    <property type="evidence" value="ECO:0007669"/>
    <property type="project" value="InterPro"/>
</dbReference>
<protein>
    <recommendedName>
        <fullName evidence="10">Dynein regulatory complex subunit 2</fullName>
    </recommendedName>
    <alternativeName>
        <fullName evidence="11">Coiled-coil domain-containing protein 65</fullName>
    </alternativeName>
</protein>
<keyword evidence="4 13" id="KW-0175">Coiled coil</keyword>
<evidence type="ECO:0000256" key="2">
    <source>
        <dbReference type="ARBA" id="ARBA00022490"/>
    </source>
</evidence>
<dbReference type="InterPro" id="IPR039750">
    <property type="entry name" value="DRC1/DRC2"/>
</dbReference>
<dbReference type="PANTHER" id="PTHR21625">
    <property type="entry name" value="NYD-SP28 PROTEIN"/>
    <property type="match status" value="1"/>
</dbReference>
<evidence type="ECO:0000256" key="9">
    <source>
        <dbReference type="ARBA" id="ARBA00038424"/>
    </source>
</evidence>
<evidence type="ECO:0000256" key="13">
    <source>
        <dbReference type="SAM" id="Coils"/>
    </source>
</evidence>
<dbReference type="AlphaFoldDB" id="A0A5A9NUZ7"/>
<evidence type="ECO:0000313" key="15">
    <source>
        <dbReference type="EMBL" id="KAA0713358.1"/>
    </source>
</evidence>
<organism evidence="15 16">
    <name type="scientific">Triplophysa tibetana</name>
    <dbReference type="NCBI Taxonomy" id="1572043"/>
    <lineage>
        <taxon>Eukaryota</taxon>
        <taxon>Metazoa</taxon>
        <taxon>Chordata</taxon>
        <taxon>Craniata</taxon>
        <taxon>Vertebrata</taxon>
        <taxon>Euteleostomi</taxon>
        <taxon>Actinopterygii</taxon>
        <taxon>Neopterygii</taxon>
        <taxon>Teleostei</taxon>
        <taxon>Ostariophysi</taxon>
        <taxon>Cypriniformes</taxon>
        <taxon>Nemacheilidae</taxon>
        <taxon>Triplophysa</taxon>
    </lineage>
</organism>
<evidence type="ECO:0000256" key="1">
    <source>
        <dbReference type="ARBA" id="ARBA00004611"/>
    </source>
</evidence>